<evidence type="ECO:0000313" key="1">
    <source>
        <dbReference type="EMBL" id="AKJ72545.1"/>
    </source>
</evidence>
<proteinExistence type="predicted"/>
<sequence>MKYRVKSHDAFCGKCDHEEKNHALRGHICAVRNSRGEPCGCDEFTYEGQYADYRSDYDDED</sequence>
<reference evidence="1 2" key="1">
    <citation type="journal article" date="2015" name="PLoS ONE">
        <title>Lysis to Kill: Evaluation of the Lytic Abilities, and Genomics of Nine Bacteriophages Infective for Gordonia spp. and Their Potential Use in Activated Sludge Foam Biocontrol.</title>
        <authorList>
            <person name="Dyson Z.A."/>
            <person name="Tucci J."/>
            <person name="Seviour R.J."/>
            <person name="Petrovski S."/>
        </authorList>
    </citation>
    <scope>NUCLEOTIDE SEQUENCE [LARGE SCALE GENOMIC DNA]</scope>
</reference>
<name>A0A0K0N6T8_9CAUD</name>
<accession>A0A0K0N6T8</accession>
<dbReference type="Proteomes" id="UP000221359">
    <property type="component" value="Segment"/>
</dbReference>
<evidence type="ECO:0000313" key="2">
    <source>
        <dbReference type="Proteomes" id="UP000221359"/>
    </source>
</evidence>
<keyword evidence="2" id="KW-1185">Reference proteome</keyword>
<gene>
    <name evidence="1" type="ORF">GMA2_7</name>
</gene>
<dbReference type="EMBL" id="KR063281">
    <property type="protein sequence ID" value="AKJ72545.1"/>
    <property type="molecule type" value="Genomic_DNA"/>
</dbReference>
<protein>
    <submittedName>
        <fullName evidence="1">Uncharacterized protein</fullName>
    </submittedName>
</protein>
<organism evidence="1 2">
    <name type="scientific">Gordonia phage GMA2</name>
    <dbReference type="NCBI Taxonomy" id="1647283"/>
    <lineage>
        <taxon>Viruses</taxon>
        <taxon>Duplodnaviria</taxon>
        <taxon>Heunggongvirae</taxon>
        <taxon>Uroviricota</taxon>
        <taxon>Caudoviricetes</taxon>
        <taxon>Gimaduovirus</taxon>
        <taxon>Gimaduovirus GMA2</taxon>
    </lineage>
</organism>